<evidence type="ECO:0000313" key="2">
    <source>
        <dbReference type="Proteomes" id="UP000317010"/>
    </source>
</evidence>
<gene>
    <name evidence="1" type="ORF">JN11_01106</name>
</gene>
<evidence type="ECO:0000313" key="1">
    <source>
        <dbReference type="EMBL" id="TWJ03560.1"/>
    </source>
</evidence>
<keyword evidence="2" id="KW-1185">Reference proteome</keyword>
<accession>A0A562UCI5</accession>
<organism evidence="1 2">
    <name type="scientific">Mucilaginibacter frigoritolerans</name>
    <dbReference type="NCBI Taxonomy" id="652788"/>
    <lineage>
        <taxon>Bacteria</taxon>
        <taxon>Pseudomonadati</taxon>
        <taxon>Bacteroidota</taxon>
        <taxon>Sphingobacteriia</taxon>
        <taxon>Sphingobacteriales</taxon>
        <taxon>Sphingobacteriaceae</taxon>
        <taxon>Mucilaginibacter</taxon>
    </lineage>
</organism>
<comment type="caution">
    <text evidence="1">The sequence shown here is derived from an EMBL/GenBank/DDBJ whole genome shotgun (WGS) entry which is preliminary data.</text>
</comment>
<proteinExistence type="predicted"/>
<dbReference type="EMBL" id="VLLI01000002">
    <property type="protein sequence ID" value="TWJ03560.1"/>
    <property type="molecule type" value="Genomic_DNA"/>
</dbReference>
<reference evidence="1 2" key="1">
    <citation type="submission" date="2019-07" db="EMBL/GenBank/DDBJ databases">
        <title>Genomic Encyclopedia of Archaeal and Bacterial Type Strains, Phase II (KMG-II): from individual species to whole genera.</title>
        <authorList>
            <person name="Goeker M."/>
        </authorList>
    </citation>
    <scope>NUCLEOTIDE SEQUENCE [LARGE SCALE GENOMIC DNA]</scope>
    <source>
        <strain evidence="1 2">ATCC BAA-1854</strain>
    </source>
</reference>
<name>A0A562UCI5_9SPHI</name>
<sequence>MGGFKKAIKLVFIVLLIILASVGICFGGGLAIPFSEKREDTNEARIELVDYGEKKTSNADEQYK</sequence>
<dbReference type="AlphaFoldDB" id="A0A562UCI5"/>
<dbReference type="Proteomes" id="UP000317010">
    <property type="component" value="Unassembled WGS sequence"/>
</dbReference>
<dbReference type="RefSeq" id="WP_144910381.1">
    <property type="nucleotide sequence ID" value="NZ_VLLI01000002.1"/>
</dbReference>
<protein>
    <submittedName>
        <fullName evidence="1">Uncharacterized protein</fullName>
    </submittedName>
</protein>